<evidence type="ECO:0000313" key="2">
    <source>
        <dbReference type="EMBL" id="PSL00434.1"/>
    </source>
</evidence>
<feature type="domain" description="SnoaL-like" evidence="1">
    <location>
        <begin position="14"/>
        <end position="106"/>
    </location>
</feature>
<dbReference type="GO" id="GO:0016853">
    <property type="term" value="F:isomerase activity"/>
    <property type="evidence" value="ECO:0007669"/>
    <property type="project" value="UniProtKB-KW"/>
</dbReference>
<gene>
    <name evidence="2" type="ORF">CLV30_11694</name>
</gene>
<accession>A0A2P8DT92</accession>
<dbReference type="InterPro" id="IPR037401">
    <property type="entry name" value="SnoaL-like"/>
</dbReference>
<dbReference type="RefSeq" id="WP_106538861.1">
    <property type="nucleotide sequence ID" value="NZ_PYGE01000016.1"/>
</dbReference>
<dbReference type="SUPFAM" id="SSF54427">
    <property type="entry name" value="NTF2-like"/>
    <property type="match status" value="1"/>
</dbReference>
<dbReference type="EMBL" id="PYGE01000016">
    <property type="protein sequence ID" value="PSL00434.1"/>
    <property type="molecule type" value="Genomic_DNA"/>
</dbReference>
<keyword evidence="2" id="KW-0413">Isomerase</keyword>
<dbReference type="Pfam" id="PF12680">
    <property type="entry name" value="SnoaL_2"/>
    <property type="match status" value="1"/>
</dbReference>
<evidence type="ECO:0000259" key="1">
    <source>
        <dbReference type="Pfam" id="PF12680"/>
    </source>
</evidence>
<dbReference type="Gene3D" id="3.10.450.50">
    <property type="match status" value="1"/>
</dbReference>
<dbReference type="AlphaFoldDB" id="A0A2P8DT92"/>
<dbReference type="OrthoDB" id="3257148at2"/>
<evidence type="ECO:0000313" key="3">
    <source>
        <dbReference type="Proteomes" id="UP000243528"/>
    </source>
</evidence>
<sequence>MTSTSQATALDTVLDYHRTWTGGDIDRAMTKLADDFVCHAPGEELTGKDAYRRYLAGFVPNLTGLTDIASFADGDHVALFYYPQTAATRTAVAAEYFTVRDGIITESVLVFDRLSYAPPSP</sequence>
<protein>
    <submittedName>
        <fullName evidence="2">Ketosteroid isomerase-like protein</fullName>
    </submittedName>
</protein>
<comment type="caution">
    <text evidence="2">The sequence shown here is derived from an EMBL/GenBank/DDBJ whole genome shotgun (WGS) entry which is preliminary data.</text>
</comment>
<proteinExistence type="predicted"/>
<name>A0A2P8DT92_9ACTN</name>
<organism evidence="2 3">
    <name type="scientific">Haloactinopolyspora alba</name>
    <dbReference type="NCBI Taxonomy" id="648780"/>
    <lineage>
        <taxon>Bacteria</taxon>
        <taxon>Bacillati</taxon>
        <taxon>Actinomycetota</taxon>
        <taxon>Actinomycetes</taxon>
        <taxon>Jiangellales</taxon>
        <taxon>Jiangellaceae</taxon>
        <taxon>Haloactinopolyspora</taxon>
    </lineage>
</organism>
<reference evidence="2 3" key="1">
    <citation type="submission" date="2018-03" db="EMBL/GenBank/DDBJ databases">
        <title>Genomic Encyclopedia of Archaeal and Bacterial Type Strains, Phase II (KMG-II): from individual species to whole genera.</title>
        <authorList>
            <person name="Goeker M."/>
        </authorList>
    </citation>
    <scope>NUCLEOTIDE SEQUENCE [LARGE SCALE GENOMIC DNA]</scope>
    <source>
        <strain evidence="2 3">DSM 45211</strain>
    </source>
</reference>
<dbReference type="Proteomes" id="UP000243528">
    <property type="component" value="Unassembled WGS sequence"/>
</dbReference>
<dbReference type="InterPro" id="IPR032710">
    <property type="entry name" value="NTF2-like_dom_sf"/>
</dbReference>
<keyword evidence="3" id="KW-1185">Reference proteome</keyword>